<comment type="caution">
    <text evidence="5 6">Lacks conserved residue(s) required for the propagation of feature annotation.</text>
</comment>
<keyword evidence="5" id="KW-0812">Transmembrane</keyword>
<keyword evidence="5" id="KW-1003">Cell membrane</keyword>
<dbReference type="PROSITE" id="PS51006">
    <property type="entry name" value="PABS_2"/>
    <property type="match status" value="1"/>
</dbReference>
<dbReference type="GO" id="GO:0005886">
    <property type="term" value="C:plasma membrane"/>
    <property type="evidence" value="ECO:0007669"/>
    <property type="project" value="UniProtKB-SubCell"/>
</dbReference>
<comment type="catalytic activity">
    <reaction evidence="5">
        <text>S-adenosyl 3-(methylsulfanyl)propylamine + putrescine = S-methyl-5'-thioadenosine + spermidine + H(+)</text>
        <dbReference type="Rhea" id="RHEA:12721"/>
        <dbReference type="ChEBI" id="CHEBI:15378"/>
        <dbReference type="ChEBI" id="CHEBI:17509"/>
        <dbReference type="ChEBI" id="CHEBI:57443"/>
        <dbReference type="ChEBI" id="CHEBI:57834"/>
        <dbReference type="ChEBI" id="CHEBI:326268"/>
        <dbReference type="EC" id="2.5.1.16"/>
    </reaction>
</comment>
<dbReference type="Pfam" id="PF01564">
    <property type="entry name" value="Spermine_synth"/>
    <property type="match status" value="1"/>
</dbReference>
<dbReference type="EMBL" id="QMIF01000006">
    <property type="protein sequence ID" value="TVM33747.1"/>
    <property type="molecule type" value="Genomic_DNA"/>
</dbReference>
<dbReference type="AlphaFoldDB" id="A0A6P1ZK68"/>
<dbReference type="GO" id="GO:0008295">
    <property type="term" value="P:spermidine biosynthetic process"/>
    <property type="evidence" value="ECO:0007669"/>
    <property type="project" value="UniProtKB-UniRule"/>
</dbReference>
<evidence type="ECO:0000256" key="4">
    <source>
        <dbReference type="ARBA" id="ARBA00023115"/>
    </source>
</evidence>
<comment type="function">
    <text evidence="5">Catalyzes the irreversible transfer of a propylamine group from the amino donor S-adenosylmethioninamine (decarboxy-AdoMet) to putrescine (1,4-diaminobutane) to yield spermidine.</text>
</comment>
<dbReference type="SUPFAM" id="SSF103473">
    <property type="entry name" value="MFS general substrate transporter"/>
    <property type="match status" value="1"/>
</dbReference>
<dbReference type="InterPro" id="IPR030374">
    <property type="entry name" value="PABS"/>
</dbReference>
<protein>
    <recommendedName>
        <fullName evidence="5">Polyamine aminopropyltransferase</fullName>
    </recommendedName>
    <alternativeName>
        <fullName evidence="5">Putrescine aminopropyltransferase</fullName>
        <shortName evidence="5">PAPT</shortName>
    </alternativeName>
    <alternativeName>
        <fullName evidence="5">Spermidine synthase</fullName>
        <shortName evidence="5">SPDS</shortName>
        <shortName evidence="5">SPDSY</shortName>
        <ecNumber evidence="5">2.5.1.16</ecNumber>
    </alternativeName>
</protein>
<organism evidence="8 9">
    <name type="scientific">Oceanidesulfovibrio marinus</name>
    <dbReference type="NCBI Taxonomy" id="370038"/>
    <lineage>
        <taxon>Bacteria</taxon>
        <taxon>Pseudomonadati</taxon>
        <taxon>Thermodesulfobacteriota</taxon>
        <taxon>Desulfovibrionia</taxon>
        <taxon>Desulfovibrionales</taxon>
        <taxon>Desulfovibrionaceae</taxon>
        <taxon>Oceanidesulfovibrio</taxon>
    </lineage>
</organism>
<reference evidence="8 9" key="1">
    <citation type="submission" date="2018-06" db="EMBL/GenBank/DDBJ databases">
        <title>Complete genome of Desulfovibrio marinus P48SEP.</title>
        <authorList>
            <person name="Crispim J.S."/>
            <person name="Vidigal P.M.P."/>
            <person name="Silva L.C.F."/>
            <person name="Araujo L.C."/>
            <person name="Laguardia C.N."/>
            <person name="Dias R.S."/>
            <person name="Sousa M.P."/>
            <person name="Paula S.O."/>
            <person name="Silva C."/>
        </authorList>
    </citation>
    <scope>NUCLEOTIDE SEQUENCE [LARGE SCALE GENOMIC DNA]</scope>
    <source>
        <strain evidence="8 9">P48SEP</strain>
    </source>
</reference>
<feature type="transmembrane region" description="Helical" evidence="5">
    <location>
        <begin position="428"/>
        <end position="447"/>
    </location>
</feature>
<dbReference type="InterPro" id="IPR001045">
    <property type="entry name" value="Spermi_synthase"/>
</dbReference>
<feature type="transmembrane region" description="Helical" evidence="5">
    <location>
        <begin position="371"/>
        <end position="395"/>
    </location>
</feature>
<dbReference type="InterPro" id="IPR029063">
    <property type="entry name" value="SAM-dependent_MTases_sf"/>
</dbReference>
<feature type="transmembrane region" description="Helical" evidence="5">
    <location>
        <begin position="401"/>
        <end position="421"/>
    </location>
</feature>
<dbReference type="GO" id="GO:0005829">
    <property type="term" value="C:cytosol"/>
    <property type="evidence" value="ECO:0007669"/>
    <property type="project" value="TreeGrafter"/>
</dbReference>
<name>A0A6P1ZK68_9BACT</name>
<dbReference type="Gene3D" id="3.40.50.150">
    <property type="entry name" value="Vaccinia Virus protein VP39"/>
    <property type="match status" value="1"/>
</dbReference>
<evidence type="ECO:0000256" key="6">
    <source>
        <dbReference type="PROSITE-ProRule" id="PRU00354"/>
    </source>
</evidence>
<feature type="transmembrane region" description="Helical" evidence="5">
    <location>
        <begin position="107"/>
        <end position="131"/>
    </location>
</feature>
<comment type="subunit">
    <text evidence="5">Homodimer or homotetramer.</text>
</comment>
<dbReference type="HAMAP" id="MF_00198">
    <property type="entry name" value="Spermidine_synth"/>
    <property type="match status" value="1"/>
</dbReference>
<dbReference type="Proteomes" id="UP000434052">
    <property type="component" value="Unassembled WGS sequence"/>
</dbReference>
<feature type="transmembrane region" description="Helical" evidence="5">
    <location>
        <begin position="255"/>
        <end position="275"/>
    </location>
</feature>
<keyword evidence="5" id="KW-1133">Transmembrane helix</keyword>
<keyword evidence="4 5" id="KW-0620">Polyamine biosynthesis</keyword>
<dbReference type="SUPFAM" id="SSF53335">
    <property type="entry name" value="S-adenosyl-L-methionine-dependent methyltransferases"/>
    <property type="match status" value="1"/>
</dbReference>
<evidence type="ECO:0000313" key="9">
    <source>
        <dbReference type="Proteomes" id="UP000434052"/>
    </source>
</evidence>
<dbReference type="RefSeq" id="WP_144305414.1">
    <property type="nucleotide sequence ID" value="NZ_QMIF01000006.1"/>
</dbReference>
<comment type="caution">
    <text evidence="5">Lacks the conserved Asp active site.</text>
</comment>
<proteinExistence type="inferred from homology"/>
<feature type="transmembrane region" description="Helical" evidence="5">
    <location>
        <begin position="174"/>
        <end position="195"/>
    </location>
</feature>
<evidence type="ECO:0000259" key="7">
    <source>
        <dbReference type="PROSITE" id="PS51006"/>
    </source>
</evidence>
<accession>A0A6P1ZK68</accession>
<dbReference type="UniPathway" id="UPA00248">
    <property type="reaction ID" value="UER00314"/>
</dbReference>
<comment type="similarity">
    <text evidence="1 5">Belongs to the spermidine/spermine synthase family.</text>
</comment>
<comment type="caution">
    <text evidence="8">The sequence shown here is derived from an EMBL/GenBank/DDBJ whole genome shotgun (WGS) entry which is preliminary data.</text>
</comment>
<comment type="pathway">
    <text evidence="5">Amine and polyamine biosynthesis; spermidine biosynthesis; spermidine from putrescine: step 1/1.</text>
</comment>
<keyword evidence="3 5" id="KW-0745">Spermidine biosynthesis</keyword>
<feature type="transmembrane region" description="Helical" evidence="5">
    <location>
        <begin position="287"/>
        <end position="307"/>
    </location>
</feature>
<keyword evidence="5" id="KW-0472">Membrane</keyword>
<dbReference type="NCBIfam" id="NF037959">
    <property type="entry name" value="MFS_SpdSyn"/>
    <property type="match status" value="3"/>
</dbReference>
<feature type="domain" description="PABS" evidence="7">
    <location>
        <begin position="482"/>
        <end position="715"/>
    </location>
</feature>
<dbReference type="GO" id="GO:0004766">
    <property type="term" value="F:spermidine synthase activity"/>
    <property type="evidence" value="ECO:0007669"/>
    <property type="project" value="UniProtKB-UniRule"/>
</dbReference>
<evidence type="ECO:0000256" key="2">
    <source>
        <dbReference type="ARBA" id="ARBA00022679"/>
    </source>
</evidence>
<dbReference type="InterPro" id="IPR036259">
    <property type="entry name" value="MFS_trans_sf"/>
</dbReference>
<evidence type="ECO:0000256" key="5">
    <source>
        <dbReference type="HAMAP-Rule" id="MF_00198"/>
    </source>
</evidence>
<feature type="transmembrane region" description="Helical" evidence="5">
    <location>
        <begin position="223"/>
        <end position="243"/>
    </location>
</feature>
<evidence type="ECO:0000256" key="3">
    <source>
        <dbReference type="ARBA" id="ARBA00023066"/>
    </source>
</evidence>
<dbReference type="CDD" id="cd02440">
    <property type="entry name" value="AdoMet_MTases"/>
    <property type="match status" value="1"/>
</dbReference>
<evidence type="ECO:0000256" key="1">
    <source>
        <dbReference type="ARBA" id="ARBA00007867"/>
    </source>
</evidence>
<sequence>MLFMLSGSAGLAYQVLWVRQFTLVLGASSYAVAMVLTAFMFGLGFGSWGLGKLADRWGERTLLRCYVAVELGVAAWALLLPVFLGWTESAYILFNQVASPGPVLLNAVRLFLAFLLLLVPTTFIGGTLPLLSRLVVRNSQTISVPVAALYTANTFGAILGVLVTGYVLLPHAGVHYTTLTAVGCNVCVAAGFWLLSRRDRRAEGAAVQVESAARREPADVQQLAILIGFCVSGAATMLYEVAWSRTLVMILGTTTYAFTTMLAVILVGITLGSALYRYIPAAVSRTWLYVVLQMLVGFSVLATIPAFEKLPFVFLSLYEETAGSWLLLQVVRFSLCGLVMLIPTVAMGMLFPVVSALFVKRPGHVGSRIGQAYAVNTFGAAAGACLAGLVLVPGIGMERTILAGSLLNLLAALGLVLVIPVRVLFRGGVIAGTLALLLFQFAFIGAWSPHILNSGVYVYASRYESMRDRVGEASGVKSAIHDLSDWDVWELAMKQYKLLFYDTGPAVTVAVMERPDGLRFLTIDGKTDASTSTTTDMRTQVMIGQLPMLFHDKPEDVLVVGLGSGVTVGSVLTHPVRSVDCAEISPAVIKAATLFAEENHDALDDPRLHIVRRDARNYLLTAAHDYDAIVSQPSNPWVRGESSLFTKEYYELCHSRLRDDGVFVQWVPAYHMAENDLKLILRTLASVFDDLTLWSSGSAGDLVIVAKKGGPFLVDHNRFLNRVSRSSVWDDIARLDLNPALLPSLLFVMNGSEVSALLDDPGRHPLLNTDDHLVTEFLTPKRMVAGTDARTFLDPHELHGDMNSLNTLFFDWNTRALQRLIDSNG</sequence>
<gene>
    <name evidence="5" type="primary">speE</name>
    <name evidence="8" type="ORF">DQK91_11035</name>
</gene>
<keyword evidence="2 5" id="KW-0808">Transferase</keyword>
<feature type="transmembrane region" description="Helical" evidence="5">
    <location>
        <begin position="143"/>
        <end position="168"/>
    </location>
</feature>
<comment type="subcellular location">
    <subcellularLocation>
        <location evidence="5">Cell membrane</location>
        <topology evidence="5">Multi-pass membrane protein</topology>
    </subcellularLocation>
</comment>
<dbReference type="PANTHER" id="PTHR11558">
    <property type="entry name" value="SPERMIDINE/SPERMINE SYNTHASE"/>
    <property type="match status" value="1"/>
</dbReference>
<dbReference type="OrthoDB" id="8171135at2"/>
<feature type="transmembrane region" description="Helical" evidence="5">
    <location>
        <begin position="63"/>
        <end position="87"/>
    </location>
</feature>
<feature type="transmembrane region" description="Helical" evidence="5">
    <location>
        <begin position="327"/>
        <end position="359"/>
    </location>
</feature>
<feature type="binding site" evidence="5">
    <location>
        <begin position="614"/>
        <end position="615"/>
    </location>
    <ligand>
        <name>S-methyl-5'-thioadenosine</name>
        <dbReference type="ChEBI" id="CHEBI:17509"/>
    </ligand>
</feature>
<dbReference type="EC" id="2.5.1.16" evidence="5"/>
<evidence type="ECO:0000313" key="8">
    <source>
        <dbReference type="EMBL" id="TVM33747.1"/>
    </source>
</evidence>
<feature type="transmembrane region" description="Helical" evidence="5">
    <location>
        <begin position="30"/>
        <end position="51"/>
    </location>
</feature>
<dbReference type="Gene3D" id="1.20.1250.20">
    <property type="entry name" value="MFS general substrate transporter like domains"/>
    <property type="match status" value="1"/>
</dbReference>
<feature type="binding site" evidence="5">
    <location>
        <position position="583"/>
    </location>
    <ligand>
        <name>S-methyl-5'-thioadenosine</name>
        <dbReference type="ChEBI" id="CHEBI:17509"/>
    </ligand>
</feature>
<dbReference type="PANTHER" id="PTHR11558:SF11">
    <property type="entry name" value="SPERMIDINE SYNTHASE"/>
    <property type="match status" value="1"/>
</dbReference>